<reference evidence="1" key="1">
    <citation type="submission" date="2014-09" db="EMBL/GenBank/DDBJ databases">
        <authorList>
            <person name="Magalhaes I.L.F."/>
            <person name="Oliveira U."/>
            <person name="Santos F.R."/>
            <person name="Vidigal T.H.D.A."/>
            <person name="Brescovit A.D."/>
            <person name="Santos A.J."/>
        </authorList>
    </citation>
    <scope>NUCLEOTIDE SEQUENCE</scope>
    <source>
        <tissue evidence="1">Shoot tissue taken approximately 20 cm above the soil surface</tissue>
    </source>
</reference>
<protein>
    <submittedName>
        <fullName evidence="1">Uncharacterized protein</fullName>
    </submittedName>
</protein>
<proteinExistence type="predicted"/>
<evidence type="ECO:0000313" key="1">
    <source>
        <dbReference type="EMBL" id="JAE26858.1"/>
    </source>
</evidence>
<organism evidence="1">
    <name type="scientific">Arundo donax</name>
    <name type="common">Giant reed</name>
    <name type="synonym">Donax arundinaceus</name>
    <dbReference type="NCBI Taxonomy" id="35708"/>
    <lineage>
        <taxon>Eukaryota</taxon>
        <taxon>Viridiplantae</taxon>
        <taxon>Streptophyta</taxon>
        <taxon>Embryophyta</taxon>
        <taxon>Tracheophyta</taxon>
        <taxon>Spermatophyta</taxon>
        <taxon>Magnoliopsida</taxon>
        <taxon>Liliopsida</taxon>
        <taxon>Poales</taxon>
        <taxon>Poaceae</taxon>
        <taxon>PACMAD clade</taxon>
        <taxon>Arundinoideae</taxon>
        <taxon>Arundineae</taxon>
        <taxon>Arundo</taxon>
    </lineage>
</organism>
<dbReference type="EMBL" id="GBRH01171038">
    <property type="protein sequence ID" value="JAE26858.1"/>
    <property type="molecule type" value="Transcribed_RNA"/>
</dbReference>
<sequence length="46" mass="5410">MNQQTPKCCETQLRPTVYRMNIRVMATLTLELRKISRVNRCTDLLA</sequence>
<reference evidence="1" key="2">
    <citation type="journal article" date="2015" name="Data Brief">
        <title>Shoot transcriptome of the giant reed, Arundo donax.</title>
        <authorList>
            <person name="Barrero R.A."/>
            <person name="Guerrero F.D."/>
            <person name="Moolhuijzen P."/>
            <person name="Goolsby J.A."/>
            <person name="Tidwell J."/>
            <person name="Bellgard S.E."/>
            <person name="Bellgard M.I."/>
        </authorList>
    </citation>
    <scope>NUCLEOTIDE SEQUENCE</scope>
    <source>
        <tissue evidence="1">Shoot tissue taken approximately 20 cm above the soil surface</tissue>
    </source>
</reference>
<name>A0A0A9H1V8_ARUDO</name>
<accession>A0A0A9H1V8</accession>
<dbReference type="AlphaFoldDB" id="A0A0A9H1V8"/>